<gene>
    <name evidence="3" type="ORF">STAS_01082</name>
</gene>
<dbReference type="Pfam" id="PF05641">
    <property type="entry name" value="Agenet"/>
    <property type="match status" value="1"/>
</dbReference>
<accession>A0A5A7NYE3</accession>
<keyword evidence="4" id="KW-1185">Reference proteome</keyword>
<dbReference type="PANTHER" id="PTHR36805:SF7">
    <property type="entry name" value="AGENET DOMAIN-CONTAINING PROTEIN"/>
    <property type="match status" value="1"/>
</dbReference>
<proteinExistence type="predicted"/>
<feature type="region of interest" description="Disordered" evidence="1">
    <location>
        <begin position="136"/>
        <end position="255"/>
    </location>
</feature>
<evidence type="ECO:0000259" key="2">
    <source>
        <dbReference type="Pfam" id="PF05641"/>
    </source>
</evidence>
<organism evidence="3 4">
    <name type="scientific">Striga asiatica</name>
    <name type="common">Asiatic witchweed</name>
    <name type="synonym">Buchnera asiatica</name>
    <dbReference type="NCBI Taxonomy" id="4170"/>
    <lineage>
        <taxon>Eukaryota</taxon>
        <taxon>Viridiplantae</taxon>
        <taxon>Streptophyta</taxon>
        <taxon>Embryophyta</taxon>
        <taxon>Tracheophyta</taxon>
        <taxon>Spermatophyta</taxon>
        <taxon>Magnoliopsida</taxon>
        <taxon>eudicotyledons</taxon>
        <taxon>Gunneridae</taxon>
        <taxon>Pentapetalae</taxon>
        <taxon>asterids</taxon>
        <taxon>lamiids</taxon>
        <taxon>Lamiales</taxon>
        <taxon>Orobanchaceae</taxon>
        <taxon>Buchnereae</taxon>
        <taxon>Striga</taxon>
    </lineage>
</organism>
<dbReference type="PANTHER" id="PTHR36805">
    <property type="entry name" value="AGENET DOMAIN-CONTAINING PROTEIN"/>
    <property type="match status" value="1"/>
</dbReference>
<feature type="compositionally biased region" description="Basic and acidic residues" evidence="1">
    <location>
        <begin position="231"/>
        <end position="253"/>
    </location>
</feature>
<dbReference type="EMBL" id="BKCP01000114">
    <property type="protein sequence ID" value="GER25500.1"/>
    <property type="molecule type" value="Genomic_DNA"/>
</dbReference>
<name>A0A5A7NYE3_STRAF</name>
<evidence type="ECO:0000256" key="1">
    <source>
        <dbReference type="SAM" id="MobiDB-lite"/>
    </source>
</evidence>
<evidence type="ECO:0000313" key="4">
    <source>
        <dbReference type="Proteomes" id="UP000325081"/>
    </source>
</evidence>
<feature type="compositionally biased region" description="Basic and acidic residues" evidence="1">
    <location>
        <begin position="177"/>
        <end position="194"/>
    </location>
</feature>
<comment type="caution">
    <text evidence="3">The sequence shown here is derived from an EMBL/GenBank/DDBJ whole genome shotgun (WGS) entry which is preliminary data.</text>
</comment>
<feature type="compositionally biased region" description="Basic and acidic residues" evidence="1">
    <location>
        <begin position="204"/>
        <end position="224"/>
    </location>
</feature>
<sequence>MENETYLTWEVGQLAEARSFEQGFRGAWFRCKITGVCETNGRIERVHLKYYDYVDDKPTWLKLYQVTSKKYKELMLRPCYPPIYNAKKRLHASAISEVSVIFDGSWKIELKPPPHGEGEVYVAKLKDVRPSLDWSPEYGWTMPKKEGDSGRPSAWLFKPKKPGAGEPKNPNTLSLGEETKVVSDDEMKSTETKDTNNISSQPKAPEKTKRTKKKREDYDDDSKTESGQAKTEPKPDGADKDNLDSGEDKKGKGELVLNSAHFDTLEAAVMDLEEYLNKVKWLKIVLEQGILPPDDKSQWQFVEPLVDNDATK</sequence>
<reference evidence="4" key="1">
    <citation type="journal article" date="2019" name="Curr. Biol.">
        <title>Genome Sequence of Striga asiatica Provides Insight into the Evolution of Plant Parasitism.</title>
        <authorList>
            <person name="Yoshida S."/>
            <person name="Kim S."/>
            <person name="Wafula E.K."/>
            <person name="Tanskanen J."/>
            <person name="Kim Y.M."/>
            <person name="Honaas L."/>
            <person name="Yang Z."/>
            <person name="Spallek T."/>
            <person name="Conn C.E."/>
            <person name="Ichihashi Y."/>
            <person name="Cheong K."/>
            <person name="Cui S."/>
            <person name="Der J.P."/>
            <person name="Gundlach H."/>
            <person name="Jiao Y."/>
            <person name="Hori C."/>
            <person name="Ishida J.K."/>
            <person name="Kasahara H."/>
            <person name="Kiba T."/>
            <person name="Kim M.S."/>
            <person name="Koo N."/>
            <person name="Laohavisit A."/>
            <person name="Lee Y.H."/>
            <person name="Lumba S."/>
            <person name="McCourt P."/>
            <person name="Mortimer J.C."/>
            <person name="Mutuku J.M."/>
            <person name="Nomura T."/>
            <person name="Sasaki-Sekimoto Y."/>
            <person name="Seto Y."/>
            <person name="Wang Y."/>
            <person name="Wakatake T."/>
            <person name="Sakakibara H."/>
            <person name="Demura T."/>
            <person name="Yamaguchi S."/>
            <person name="Yoneyama K."/>
            <person name="Manabe R.I."/>
            <person name="Nelson D.C."/>
            <person name="Schulman A.H."/>
            <person name="Timko M.P."/>
            <person name="dePamphilis C.W."/>
            <person name="Choi D."/>
            <person name="Shirasu K."/>
        </authorList>
    </citation>
    <scope>NUCLEOTIDE SEQUENCE [LARGE SCALE GENOMIC DNA]</scope>
    <source>
        <strain evidence="4">cv. UVA1</strain>
    </source>
</reference>
<dbReference type="AlphaFoldDB" id="A0A5A7NYE3"/>
<dbReference type="Proteomes" id="UP000325081">
    <property type="component" value="Unassembled WGS sequence"/>
</dbReference>
<dbReference type="OrthoDB" id="1894168at2759"/>
<feature type="domain" description="Agenet-like" evidence="2">
    <location>
        <begin position="12"/>
        <end position="81"/>
    </location>
</feature>
<dbReference type="InterPro" id="IPR008395">
    <property type="entry name" value="Agenet-like_dom"/>
</dbReference>
<evidence type="ECO:0000313" key="3">
    <source>
        <dbReference type="EMBL" id="GER25500.1"/>
    </source>
</evidence>
<protein>
    <submittedName>
        <fullName evidence="3">Agenet domain-containing protein</fullName>
    </submittedName>
</protein>